<organism evidence="2 3">
    <name type="scientific">Yersinia pseudotuberculosis</name>
    <dbReference type="NCBI Taxonomy" id="633"/>
    <lineage>
        <taxon>Bacteria</taxon>
        <taxon>Pseudomonadati</taxon>
        <taxon>Pseudomonadota</taxon>
        <taxon>Gammaproteobacteria</taxon>
        <taxon>Enterobacterales</taxon>
        <taxon>Yersiniaceae</taxon>
        <taxon>Yersinia</taxon>
    </lineage>
</organism>
<evidence type="ECO:0000313" key="2">
    <source>
        <dbReference type="EMBL" id="SUP83769.1"/>
    </source>
</evidence>
<dbReference type="SMART" id="SM00507">
    <property type="entry name" value="HNHc"/>
    <property type="match status" value="1"/>
</dbReference>
<dbReference type="Gene3D" id="3.30.50.20">
    <property type="entry name" value="prophage-derive protein ybcO"/>
    <property type="match status" value="1"/>
</dbReference>
<feature type="domain" description="HNH nuclease" evidence="1">
    <location>
        <begin position="250"/>
        <end position="299"/>
    </location>
</feature>
<proteinExistence type="predicted"/>
<protein>
    <submittedName>
        <fullName evidence="2">Protein of uncharacterized function (DUF968)</fullName>
    </submittedName>
</protein>
<dbReference type="Pfam" id="PF06147">
    <property type="entry name" value="DUF968"/>
    <property type="match status" value="1"/>
</dbReference>
<name>A0A380Q9P4_YERPU</name>
<dbReference type="RefSeq" id="WP_115115466.1">
    <property type="nucleotide sequence ID" value="NZ_UHJC01000001.1"/>
</dbReference>
<accession>A0A380Q9P4</accession>
<evidence type="ECO:0000259" key="1">
    <source>
        <dbReference type="SMART" id="SM00507"/>
    </source>
</evidence>
<sequence length="333" mass="38232">MRALLTPFIQRELGIVILRPGNDVLPFMQGRLLVATEPEEFKSLPTGMLPVANQQLANDPRLLPFFEHERVIRAAGGHRVLESWVEQLKECQWHDPGDTHVRNLTTLRYDKRSIRLCWHHDNKLREHTLPRLNQLATNNLIAWIVETVSDYFRFPEGHQLTLPELCYWAVVNNVYDLLPDSIDRFSLRMLPSEMKSGPTKESDITWTPSPAQIIESKVAQVKKVLTLKIDDEPPASFMRIPKLQRWESKKWLKWVKSQQCCGCGSSADDPHHIIGHSQGGMGTKAHDLFTIPLCRDCHNSLHADMHAWEAEYGNQVVLWFHFMDRSIGVGALA</sequence>
<gene>
    <name evidence="2" type="ORF">NCTC8580_02709</name>
</gene>
<dbReference type="AlphaFoldDB" id="A0A380Q9P4"/>
<dbReference type="InterPro" id="IPR003615">
    <property type="entry name" value="HNH_nuc"/>
</dbReference>
<dbReference type="Proteomes" id="UP000255087">
    <property type="component" value="Unassembled WGS sequence"/>
</dbReference>
<dbReference type="EMBL" id="UHJC01000001">
    <property type="protein sequence ID" value="SUP83769.1"/>
    <property type="molecule type" value="Genomic_DNA"/>
</dbReference>
<dbReference type="CDD" id="cd00085">
    <property type="entry name" value="HNHc"/>
    <property type="match status" value="1"/>
</dbReference>
<reference evidence="2 3" key="1">
    <citation type="submission" date="2018-06" db="EMBL/GenBank/DDBJ databases">
        <authorList>
            <consortium name="Pathogen Informatics"/>
            <person name="Doyle S."/>
        </authorList>
    </citation>
    <scope>NUCLEOTIDE SEQUENCE [LARGE SCALE GENOMIC DNA]</scope>
    <source>
        <strain evidence="2 3">NCTC8580</strain>
    </source>
</reference>
<dbReference type="InterPro" id="IPR010373">
    <property type="entry name" value="DUF968"/>
</dbReference>
<evidence type="ECO:0000313" key="3">
    <source>
        <dbReference type="Proteomes" id="UP000255087"/>
    </source>
</evidence>